<keyword evidence="2" id="KW-1185">Reference proteome</keyword>
<organism evidence="1 2">
    <name type="scientific">Mya arenaria</name>
    <name type="common">Soft-shell clam</name>
    <dbReference type="NCBI Taxonomy" id="6604"/>
    <lineage>
        <taxon>Eukaryota</taxon>
        <taxon>Metazoa</taxon>
        <taxon>Spiralia</taxon>
        <taxon>Lophotrochozoa</taxon>
        <taxon>Mollusca</taxon>
        <taxon>Bivalvia</taxon>
        <taxon>Autobranchia</taxon>
        <taxon>Heteroconchia</taxon>
        <taxon>Euheterodonta</taxon>
        <taxon>Imparidentia</taxon>
        <taxon>Neoheterodontei</taxon>
        <taxon>Myida</taxon>
        <taxon>Myoidea</taxon>
        <taxon>Myidae</taxon>
        <taxon>Mya</taxon>
    </lineage>
</organism>
<evidence type="ECO:0000313" key="1">
    <source>
        <dbReference type="EMBL" id="WAR00734.1"/>
    </source>
</evidence>
<gene>
    <name evidence="1" type="ORF">MAR_025106</name>
</gene>
<reference evidence="1" key="1">
    <citation type="submission" date="2022-11" db="EMBL/GenBank/DDBJ databases">
        <title>Centuries of genome instability and evolution in soft-shell clam transmissible cancer (bioRxiv).</title>
        <authorList>
            <person name="Hart S.F.M."/>
            <person name="Yonemitsu M.A."/>
            <person name="Giersch R.M."/>
            <person name="Beal B.F."/>
            <person name="Arriagada G."/>
            <person name="Davis B.W."/>
            <person name="Ostrander E.A."/>
            <person name="Goff S.P."/>
            <person name="Metzger M.J."/>
        </authorList>
    </citation>
    <scope>NUCLEOTIDE SEQUENCE</scope>
    <source>
        <strain evidence="1">MELC-2E11</strain>
        <tissue evidence="1">Siphon/mantle</tissue>
    </source>
</reference>
<sequence length="93" mass="10915">MPSISLFPYAKIILPSDYVETDMFFSDITGNLHMKAKKDTIVFVFRWCVLDDMFLDNESYSVNVGGRKTYYFFVNLKCLDSYLEIIFDNLINL</sequence>
<protein>
    <submittedName>
        <fullName evidence="1">Uncharacterized protein</fullName>
    </submittedName>
</protein>
<dbReference type="Proteomes" id="UP001164746">
    <property type="component" value="Chromosome 3"/>
</dbReference>
<name>A0ABY7DV10_MYAAR</name>
<accession>A0ABY7DV10</accession>
<proteinExistence type="predicted"/>
<dbReference type="EMBL" id="CP111014">
    <property type="protein sequence ID" value="WAR00734.1"/>
    <property type="molecule type" value="Genomic_DNA"/>
</dbReference>
<evidence type="ECO:0000313" key="2">
    <source>
        <dbReference type="Proteomes" id="UP001164746"/>
    </source>
</evidence>